<gene>
    <name evidence="1" type="ORF">BerOc1_03649</name>
</gene>
<sequence>MSDKSKQFKQALDDHHQWPCPYVYKFIVPAESLGSFQELFSSEKLETRQSKTGKYTSVTMTSTMCSADEVMAVYEKAARIPGIMSL</sequence>
<dbReference type="Gene3D" id="3.30.70.260">
    <property type="match status" value="1"/>
</dbReference>
<dbReference type="EMBL" id="LKAQ01000005">
    <property type="protein sequence ID" value="OIQ48896.1"/>
    <property type="molecule type" value="Genomic_DNA"/>
</dbReference>
<dbReference type="Proteomes" id="UP000181901">
    <property type="component" value="Unassembled WGS sequence"/>
</dbReference>
<name>A0A1J5N262_9BACT</name>
<dbReference type="InterPro" id="IPR007454">
    <property type="entry name" value="UPF0250_YbeD-like"/>
</dbReference>
<keyword evidence="2" id="KW-1185">Reference proteome</keyword>
<reference evidence="1 2" key="1">
    <citation type="submission" date="2015-09" db="EMBL/GenBank/DDBJ databases">
        <title>Genome of Desulfovibrio dechloracetivorans BerOc1, a mercury methylating strain isolated from highly hydrocarbons and metals contaminated coastal sediments.</title>
        <authorList>
            <person name="Goni Urriza M."/>
            <person name="Gassie C."/>
            <person name="Bouchez O."/>
            <person name="Klopp C."/>
            <person name="Ranchou-Peyruse A."/>
            <person name="Remy G."/>
        </authorList>
    </citation>
    <scope>NUCLEOTIDE SEQUENCE [LARGE SCALE GENOMIC DNA]</scope>
    <source>
        <strain evidence="1 2">BerOc1</strain>
    </source>
</reference>
<protein>
    <recommendedName>
        <fullName evidence="3">DUF493 domain-containing protein</fullName>
    </recommendedName>
</protein>
<evidence type="ECO:0000313" key="1">
    <source>
        <dbReference type="EMBL" id="OIQ48896.1"/>
    </source>
</evidence>
<proteinExistence type="predicted"/>
<dbReference type="RefSeq" id="WP_071547324.1">
    <property type="nucleotide sequence ID" value="NZ_LKAQ01000005.1"/>
</dbReference>
<dbReference type="Pfam" id="PF04359">
    <property type="entry name" value="DUF493"/>
    <property type="match status" value="1"/>
</dbReference>
<comment type="caution">
    <text evidence="1">The sequence shown here is derived from an EMBL/GenBank/DDBJ whole genome shotgun (WGS) entry which is preliminary data.</text>
</comment>
<dbReference type="OrthoDB" id="5616097at2"/>
<dbReference type="AlphaFoldDB" id="A0A1J5N262"/>
<evidence type="ECO:0000313" key="2">
    <source>
        <dbReference type="Proteomes" id="UP000181901"/>
    </source>
</evidence>
<organism evidence="1 2">
    <name type="scientific">Pseudodesulfovibrio hydrargyri</name>
    <dbReference type="NCBI Taxonomy" id="2125990"/>
    <lineage>
        <taxon>Bacteria</taxon>
        <taxon>Pseudomonadati</taxon>
        <taxon>Thermodesulfobacteriota</taxon>
        <taxon>Desulfovibrionia</taxon>
        <taxon>Desulfovibrionales</taxon>
        <taxon>Desulfovibrionaceae</taxon>
    </lineage>
</organism>
<dbReference type="InterPro" id="IPR027471">
    <property type="entry name" value="YbeD-like_sf"/>
</dbReference>
<evidence type="ECO:0008006" key="3">
    <source>
        <dbReference type="Google" id="ProtNLM"/>
    </source>
</evidence>
<dbReference type="SUPFAM" id="SSF117991">
    <property type="entry name" value="YbeD/HP0495-like"/>
    <property type="match status" value="1"/>
</dbReference>
<accession>A0A1J5N262</accession>